<dbReference type="Gene3D" id="1.25.40.10">
    <property type="entry name" value="Tetratricopeptide repeat domain"/>
    <property type="match status" value="1"/>
</dbReference>
<organism evidence="1 2">
    <name type="scientific">Patella caerulea</name>
    <name type="common">Rayed Mediterranean limpet</name>
    <dbReference type="NCBI Taxonomy" id="87958"/>
    <lineage>
        <taxon>Eukaryota</taxon>
        <taxon>Metazoa</taxon>
        <taxon>Spiralia</taxon>
        <taxon>Lophotrochozoa</taxon>
        <taxon>Mollusca</taxon>
        <taxon>Gastropoda</taxon>
        <taxon>Patellogastropoda</taxon>
        <taxon>Patelloidea</taxon>
        <taxon>Patellidae</taxon>
        <taxon>Patella</taxon>
    </lineage>
</organism>
<dbReference type="AlphaFoldDB" id="A0AAN8JVB2"/>
<gene>
    <name evidence="1" type="ORF">SNE40_011018</name>
</gene>
<dbReference type="EMBL" id="JAZGQO010000007">
    <property type="protein sequence ID" value="KAK6183561.1"/>
    <property type="molecule type" value="Genomic_DNA"/>
</dbReference>
<evidence type="ECO:0008006" key="3">
    <source>
        <dbReference type="Google" id="ProtNLM"/>
    </source>
</evidence>
<accession>A0AAN8JVB2</accession>
<dbReference type="PANTHER" id="PTHR46512">
    <property type="entry name" value="PEPTIDYLPROLYL ISOMERASE"/>
    <property type="match status" value="1"/>
</dbReference>
<dbReference type="SUPFAM" id="SSF48452">
    <property type="entry name" value="TPR-like"/>
    <property type="match status" value="1"/>
</dbReference>
<reference evidence="1 2" key="1">
    <citation type="submission" date="2024-01" db="EMBL/GenBank/DDBJ databases">
        <title>The genome of the rayed Mediterranean limpet Patella caerulea (Linnaeus, 1758).</title>
        <authorList>
            <person name="Anh-Thu Weber A."/>
            <person name="Halstead-Nussloch G."/>
        </authorList>
    </citation>
    <scope>NUCLEOTIDE SEQUENCE [LARGE SCALE GENOMIC DNA]</scope>
    <source>
        <strain evidence="1">AATW-2023a</strain>
        <tissue evidence="1">Whole specimen</tissue>
    </source>
</reference>
<dbReference type="InterPro" id="IPR050754">
    <property type="entry name" value="FKBP4/5/8-like"/>
</dbReference>
<dbReference type="Proteomes" id="UP001347796">
    <property type="component" value="Unassembled WGS sequence"/>
</dbReference>
<dbReference type="InterPro" id="IPR011990">
    <property type="entry name" value="TPR-like_helical_dom_sf"/>
</dbReference>
<name>A0AAN8JVB2_PATCE</name>
<sequence length="189" mass="21657">MENGAMAFPTTEKITDQQRIENATQYKNEGNKMHKEGNWRQAIGKYHRALLQVKGIGQSKSDILSHLSGEPNDGNDIPEEMKLQIRKIQLDCYNNLAASLMKQESSNYDKINEYCDKVLEIEPFNEKALYRKATALNALRRFEETVNLIETFGKDIPALRKPFASAREGQKSQENVLKKNLQGMYDSKK</sequence>
<proteinExistence type="predicted"/>
<evidence type="ECO:0000313" key="1">
    <source>
        <dbReference type="EMBL" id="KAK6183561.1"/>
    </source>
</evidence>
<keyword evidence="2" id="KW-1185">Reference proteome</keyword>
<protein>
    <recommendedName>
        <fullName evidence="3">Tetratricopeptide repeat protein</fullName>
    </recommendedName>
</protein>
<comment type="caution">
    <text evidence="1">The sequence shown here is derived from an EMBL/GenBank/DDBJ whole genome shotgun (WGS) entry which is preliminary data.</text>
</comment>
<evidence type="ECO:0000313" key="2">
    <source>
        <dbReference type="Proteomes" id="UP001347796"/>
    </source>
</evidence>